<dbReference type="PROSITE" id="PS51387">
    <property type="entry name" value="FAD_PCMH"/>
    <property type="match status" value="1"/>
</dbReference>
<dbReference type="InterPro" id="IPR016171">
    <property type="entry name" value="Vanillyl_alc_oxidase_C-sub2"/>
</dbReference>
<keyword evidence="2" id="KW-0560">Oxidoreductase</keyword>
<evidence type="ECO:0000256" key="2">
    <source>
        <dbReference type="ARBA" id="ARBA00023002"/>
    </source>
</evidence>
<proteinExistence type="predicted"/>
<dbReference type="PANTHER" id="PTHR43762">
    <property type="entry name" value="L-GULONOLACTONE OXIDASE"/>
    <property type="match status" value="1"/>
</dbReference>
<dbReference type="Gene3D" id="3.30.465.10">
    <property type="match status" value="1"/>
</dbReference>
<dbReference type="SUPFAM" id="SSF56176">
    <property type="entry name" value="FAD-binding/transporter-associated domain-like"/>
    <property type="match status" value="1"/>
</dbReference>
<dbReference type="InterPro" id="IPR016169">
    <property type="entry name" value="FAD-bd_PCMH_sub2"/>
</dbReference>
<dbReference type="InterPro" id="IPR006094">
    <property type="entry name" value="Oxid_FAD_bind_N"/>
</dbReference>
<dbReference type="PIRSF" id="PIRSF000136">
    <property type="entry name" value="LGO_GLO"/>
    <property type="match status" value="1"/>
</dbReference>
<dbReference type="RefSeq" id="WP_190314378.1">
    <property type="nucleotide sequence ID" value="NZ_JACNYL010000003.1"/>
</dbReference>
<evidence type="ECO:0000256" key="1">
    <source>
        <dbReference type="ARBA" id="ARBA00022827"/>
    </source>
</evidence>
<gene>
    <name evidence="4" type="ORF">H8B21_13945</name>
</gene>
<comment type="caution">
    <text evidence="4">The sequence shown here is derived from an EMBL/GenBank/DDBJ whole genome shotgun (WGS) entry which is preliminary data.</text>
</comment>
<dbReference type="Pfam" id="PF04030">
    <property type="entry name" value="ALO"/>
    <property type="match status" value="1"/>
</dbReference>
<dbReference type="InterPro" id="IPR036318">
    <property type="entry name" value="FAD-bd_PCMH-like_sf"/>
</dbReference>
<dbReference type="Pfam" id="PF01565">
    <property type="entry name" value="FAD_binding_4"/>
    <property type="match status" value="1"/>
</dbReference>
<evidence type="ECO:0000313" key="5">
    <source>
        <dbReference type="Proteomes" id="UP000651112"/>
    </source>
</evidence>
<dbReference type="InterPro" id="IPR010031">
    <property type="entry name" value="FAD_lactone_oxidase-like"/>
</dbReference>
<dbReference type="EMBL" id="JACNYL010000003">
    <property type="protein sequence ID" value="MBD1422673.1"/>
    <property type="molecule type" value="Genomic_DNA"/>
</dbReference>
<protein>
    <submittedName>
        <fullName evidence="4">FAD-binding protein</fullName>
    </submittedName>
</protein>
<reference evidence="4 5" key="1">
    <citation type="submission" date="2020-08" db="EMBL/GenBank/DDBJ databases">
        <title>Sphingobacterium sp. DN00404 isolated from aquaculture water.</title>
        <authorList>
            <person name="Zhang M."/>
        </authorList>
    </citation>
    <scope>NUCLEOTIDE SEQUENCE [LARGE SCALE GENOMIC DNA]</scope>
    <source>
        <strain evidence="4 5">KCTC 42746</strain>
    </source>
</reference>
<keyword evidence="5" id="KW-1185">Reference proteome</keyword>
<dbReference type="PANTHER" id="PTHR43762:SF1">
    <property type="entry name" value="D-ARABINONO-1,4-LACTONE OXIDASE"/>
    <property type="match status" value="1"/>
</dbReference>
<dbReference type="Gene3D" id="3.30.70.2520">
    <property type="match status" value="1"/>
</dbReference>
<dbReference type="Gene3D" id="1.10.45.10">
    <property type="entry name" value="Vanillyl-alcohol Oxidase, Chain A, domain 4"/>
    <property type="match status" value="1"/>
</dbReference>
<dbReference type="InterPro" id="IPR016167">
    <property type="entry name" value="FAD-bd_PCMH_sub1"/>
</dbReference>
<evidence type="ECO:0000313" key="4">
    <source>
        <dbReference type="EMBL" id="MBD1422673.1"/>
    </source>
</evidence>
<evidence type="ECO:0000259" key="3">
    <source>
        <dbReference type="PROSITE" id="PS51387"/>
    </source>
</evidence>
<dbReference type="InterPro" id="IPR007173">
    <property type="entry name" value="ALO_C"/>
</dbReference>
<dbReference type="InterPro" id="IPR016166">
    <property type="entry name" value="FAD-bd_PCMH"/>
</dbReference>
<dbReference type="Proteomes" id="UP000651112">
    <property type="component" value="Unassembled WGS sequence"/>
</dbReference>
<organism evidence="4 5">
    <name type="scientific">Sphingobacterium chuzhouense</name>
    <dbReference type="NCBI Taxonomy" id="1742264"/>
    <lineage>
        <taxon>Bacteria</taxon>
        <taxon>Pseudomonadati</taxon>
        <taxon>Bacteroidota</taxon>
        <taxon>Sphingobacteriia</taxon>
        <taxon>Sphingobacteriales</taxon>
        <taxon>Sphingobacteriaceae</taxon>
        <taxon>Sphingobacterium</taxon>
    </lineage>
</organism>
<accession>A0ABR7XUG0</accession>
<keyword evidence="1" id="KW-0274">FAD</keyword>
<name>A0ABR7XUG0_9SPHI</name>
<feature type="domain" description="FAD-binding PCMH-type" evidence="3">
    <location>
        <begin position="13"/>
        <end position="183"/>
    </location>
</feature>
<sequence length="396" mass="45361">MNKSEQSNWAGNIRFEPHEYYVADDEQTLIRTLKKANLDGKTVRASGARHSCSPVIETDDILISLDRFKQFHGVNDKQTEATVGAGMTVEEVGKALFRYHLAMENTGHIDQQSLGGAISTGTHGAGKKLTNLSGQVTAIRLITAAGEIKTYNDYDHAEIMRALRVSLGSLGIFTQITLRVIPAFQVQRQHYCTSVADCLKHLPALMEENRNFGFYWYPRRDDISLRLWNVPGTGTQQLPFARLDKEETGWGKDLLPTPHELRYVELEYSFPIELATDCFMEIRERILKKHRQQVGWRVLFRPVAADNNYLSNAYGRQSVAITVHQNAGLPYQEYFKDIEQVFQAYDGRPHWGKMHSMSASQLKQRYPEWDTFQHIREELDPKGTLLTPYLKRILIE</sequence>
<dbReference type="Gene3D" id="3.30.43.10">
    <property type="entry name" value="Uridine Diphospho-n-acetylenolpyruvylglucosamine Reductase, domain 2"/>
    <property type="match status" value="1"/>
</dbReference>
<keyword evidence="1" id="KW-0285">Flavoprotein</keyword>